<dbReference type="Proteomes" id="UP000520876">
    <property type="component" value="Unassembled WGS sequence"/>
</dbReference>
<protein>
    <submittedName>
        <fullName evidence="2">Glycosyltransferase family 2 protein</fullName>
    </submittedName>
</protein>
<dbReference type="AlphaFoldDB" id="A0A7Z0NAW2"/>
<dbReference type="InterPro" id="IPR050834">
    <property type="entry name" value="Glycosyltransf_2"/>
</dbReference>
<feature type="domain" description="Glycosyltransferase 2-like" evidence="1">
    <location>
        <begin position="5"/>
        <end position="161"/>
    </location>
</feature>
<reference evidence="2 3" key="1">
    <citation type="submission" date="2020-07" db="EMBL/GenBank/DDBJ databases">
        <title>Halomonas sp. QX-2 draft genome sequence.</title>
        <authorList>
            <person name="Qiu X."/>
        </authorList>
    </citation>
    <scope>NUCLEOTIDE SEQUENCE [LARGE SCALE GENOMIC DNA]</scope>
    <source>
        <strain evidence="2 3">QX-2</strain>
    </source>
</reference>
<dbReference type="InterPro" id="IPR001173">
    <property type="entry name" value="Glyco_trans_2-like"/>
</dbReference>
<name>A0A7Z0NAW2_9GAMM</name>
<dbReference type="SUPFAM" id="SSF53448">
    <property type="entry name" value="Nucleotide-diphospho-sugar transferases"/>
    <property type="match status" value="1"/>
</dbReference>
<organism evidence="2 3">
    <name type="scientific">Vreelandella sedimenti</name>
    <dbReference type="NCBI Taxonomy" id="2729618"/>
    <lineage>
        <taxon>Bacteria</taxon>
        <taxon>Pseudomonadati</taxon>
        <taxon>Pseudomonadota</taxon>
        <taxon>Gammaproteobacteria</taxon>
        <taxon>Oceanospirillales</taxon>
        <taxon>Halomonadaceae</taxon>
        <taxon>Vreelandella</taxon>
    </lineage>
</organism>
<dbReference type="PANTHER" id="PTHR43685:SF2">
    <property type="entry name" value="GLYCOSYLTRANSFERASE 2-LIKE DOMAIN-CONTAINING PROTEIN"/>
    <property type="match status" value="1"/>
</dbReference>
<dbReference type="RefSeq" id="WP_180094728.1">
    <property type="nucleotide sequence ID" value="NZ_JACCGK010000017.1"/>
</dbReference>
<proteinExistence type="predicted"/>
<dbReference type="Pfam" id="PF00535">
    <property type="entry name" value="Glycos_transf_2"/>
    <property type="match status" value="1"/>
</dbReference>
<accession>A0A7Z0NAW2</accession>
<dbReference type="Gene3D" id="3.90.550.10">
    <property type="entry name" value="Spore Coat Polysaccharide Biosynthesis Protein SpsA, Chain A"/>
    <property type="match status" value="1"/>
</dbReference>
<evidence type="ECO:0000259" key="1">
    <source>
        <dbReference type="Pfam" id="PF00535"/>
    </source>
</evidence>
<sequence length="317" mass="35057">MPQISVIVPAFKPHDFISLHESMAANAGVDAEWIVVDDGSGSNFDAVFSTLPEGVRLLRQKENCRQGAARNAGLAVARGRWVKFLDADDKLDEGHLAALLAATGQGRAIPFAATKHVFIGGGVLVNESWCDLPPDPDVQFRRLIVRPFLHHCGALFPRHLLTSLNGYDESLVTDEDGDLLLRILRSGYHFIPVEGVHYLYIHHQAESRVSADNDIKKMQARIRVCEKVVNGFVEQLPVEVAEALAQRMDKVAMNYWTAFPSEAQALLAQARRLAPGYRPDMRLPLRLMRDLGRPGMVLAAQGLYRRLKGRPKGGAQG</sequence>
<keyword evidence="3" id="KW-1185">Reference proteome</keyword>
<dbReference type="InterPro" id="IPR029044">
    <property type="entry name" value="Nucleotide-diphossugar_trans"/>
</dbReference>
<evidence type="ECO:0000313" key="2">
    <source>
        <dbReference type="EMBL" id="NYT74374.1"/>
    </source>
</evidence>
<comment type="caution">
    <text evidence="2">The sequence shown here is derived from an EMBL/GenBank/DDBJ whole genome shotgun (WGS) entry which is preliminary data.</text>
</comment>
<dbReference type="PANTHER" id="PTHR43685">
    <property type="entry name" value="GLYCOSYLTRANSFERASE"/>
    <property type="match status" value="1"/>
</dbReference>
<keyword evidence="2" id="KW-0808">Transferase</keyword>
<evidence type="ECO:0000313" key="3">
    <source>
        <dbReference type="Proteomes" id="UP000520876"/>
    </source>
</evidence>
<dbReference type="EMBL" id="JACCGK010000017">
    <property type="protein sequence ID" value="NYT74374.1"/>
    <property type="molecule type" value="Genomic_DNA"/>
</dbReference>
<gene>
    <name evidence="2" type="ORF">HZU72_18365</name>
</gene>
<dbReference type="GO" id="GO:0016740">
    <property type="term" value="F:transferase activity"/>
    <property type="evidence" value="ECO:0007669"/>
    <property type="project" value="UniProtKB-KW"/>
</dbReference>